<dbReference type="OrthoDB" id="9795766at2"/>
<keyword evidence="1" id="KW-0238">DNA-binding</keyword>
<protein>
    <submittedName>
        <fullName evidence="1">AbrB/MazE/SpoVT family DNA-binding domain-containing protein</fullName>
    </submittedName>
</protein>
<evidence type="ECO:0000313" key="2">
    <source>
        <dbReference type="Proteomes" id="UP000291124"/>
    </source>
</evidence>
<proteinExistence type="predicted"/>
<dbReference type="GO" id="GO:0003677">
    <property type="term" value="F:DNA binding"/>
    <property type="evidence" value="ECO:0007669"/>
    <property type="project" value="UniProtKB-KW"/>
</dbReference>
<dbReference type="EMBL" id="CP037933">
    <property type="protein sequence ID" value="QBN20222.1"/>
    <property type="molecule type" value="Genomic_DNA"/>
</dbReference>
<organism evidence="1 2">
    <name type="scientific">Flavobacterium nackdongense</name>
    <dbReference type="NCBI Taxonomy" id="2547394"/>
    <lineage>
        <taxon>Bacteria</taxon>
        <taxon>Pseudomonadati</taxon>
        <taxon>Bacteroidota</taxon>
        <taxon>Flavobacteriia</taxon>
        <taxon>Flavobacteriales</taxon>
        <taxon>Flavobacteriaceae</taxon>
        <taxon>Flavobacterium</taxon>
    </lineage>
</organism>
<dbReference type="Gene3D" id="2.10.260.10">
    <property type="match status" value="1"/>
</dbReference>
<name>A0A4V1AH41_9FLAO</name>
<accession>A0A4V1AH41</accession>
<gene>
    <name evidence="1" type="ORF">E1750_15940</name>
</gene>
<dbReference type="SUPFAM" id="SSF89447">
    <property type="entry name" value="AbrB/MazE/MraZ-like"/>
    <property type="match status" value="1"/>
</dbReference>
<keyword evidence="2" id="KW-1185">Reference proteome</keyword>
<dbReference type="Proteomes" id="UP000291124">
    <property type="component" value="Chromosome"/>
</dbReference>
<dbReference type="AlphaFoldDB" id="A0A4V1AH41"/>
<reference evidence="2" key="1">
    <citation type="submission" date="2019-03" db="EMBL/GenBank/DDBJ databases">
        <title>Flavobacterium sp.</title>
        <authorList>
            <person name="Kim H."/>
        </authorList>
    </citation>
    <scope>NUCLEOTIDE SEQUENCE [LARGE SCALE GENOMIC DNA]</scope>
    <source>
        <strain evidence="2">GS13</strain>
    </source>
</reference>
<dbReference type="InterPro" id="IPR037914">
    <property type="entry name" value="SpoVT-AbrB_sf"/>
</dbReference>
<dbReference type="RefSeq" id="WP_133277723.1">
    <property type="nucleotide sequence ID" value="NZ_CP037933.1"/>
</dbReference>
<dbReference type="KEGG" id="fnk:E1750_15940"/>
<evidence type="ECO:0000313" key="1">
    <source>
        <dbReference type="EMBL" id="QBN20222.1"/>
    </source>
</evidence>
<sequence length="83" mass="9442">METNIITIGNSKGIIIPSKLLKIAGFENIVDLEISEGKLVISPSRKVREGWEDLIKAEIEKNGQPSSLIPDFFEDEQENDWQW</sequence>